<dbReference type="PROSITE" id="PS00889">
    <property type="entry name" value="CNMP_BINDING_2"/>
    <property type="match status" value="2"/>
</dbReference>
<protein>
    <recommendedName>
        <fullName evidence="1">cAMP-dependent protein kinase regulatory subunit</fullName>
    </recommendedName>
</protein>
<dbReference type="SMART" id="SM00100">
    <property type="entry name" value="cNMP"/>
    <property type="match status" value="2"/>
</dbReference>
<dbReference type="Proteomes" id="UP000602510">
    <property type="component" value="Unassembled WGS sequence"/>
</dbReference>
<dbReference type="PANTHER" id="PTHR11635:SF152">
    <property type="entry name" value="CAMP-DEPENDENT PROTEIN KINASE TYPE I REGULATORY SUBUNIT-RELATED"/>
    <property type="match status" value="1"/>
</dbReference>
<organism evidence="4 5">
    <name type="scientific">Phytophthora infestans</name>
    <name type="common">Potato late blight agent</name>
    <name type="synonym">Botrytis infestans</name>
    <dbReference type="NCBI Taxonomy" id="4787"/>
    <lineage>
        <taxon>Eukaryota</taxon>
        <taxon>Sar</taxon>
        <taxon>Stramenopiles</taxon>
        <taxon>Oomycota</taxon>
        <taxon>Peronosporomycetes</taxon>
        <taxon>Peronosporales</taxon>
        <taxon>Peronosporaceae</taxon>
        <taxon>Phytophthora</taxon>
    </lineage>
</organism>
<dbReference type="SUPFAM" id="SSF51206">
    <property type="entry name" value="cAMP-binding domain-like"/>
    <property type="match status" value="2"/>
</dbReference>
<feature type="compositionally biased region" description="Acidic residues" evidence="2">
    <location>
        <begin position="139"/>
        <end position="148"/>
    </location>
</feature>
<dbReference type="InterPro" id="IPR050503">
    <property type="entry name" value="cAMP-dep_PK_reg_su-like"/>
</dbReference>
<evidence type="ECO:0000313" key="4">
    <source>
        <dbReference type="EMBL" id="KAF4036509.1"/>
    </source>
</evidence>
<evidence type="ECO:0000256" key="1">
    <source>
        <dbReference type="ARBA" id="ARBA00020355"/>
    </source>
</evidence>
<feature type="domain" description="Cyclic nucleotide-binding" evidence="3">
    <location>
        <begin position="327"/>
        <end position="448"/>
    </location>
</feature>
<feature type="region of interest" description="Disordered" evidence="2">
    <location>
        <begin position="113"/>
        <end position="171"/>
    </location>
</feature>
<feature type="region of interest" description="Disordered" evidence="2">
    <location>
        <begin position="18"/>
        <end position="39"/>
    </location>
</feature>
<dbReference type="SUPFAM" id="SSF47391">
    <property type="entry name" value="Dimerization-anchoring domain of cAMP-dependent PK regulatory subunit"/>
    <property type="match status" value="1"/>
</dbReference>
<dbReference type="PRINTS" id="PR00103">
    <property type="entry name" value="CAMPKINASE"/>
</dbReference>
<dbReference type="InterPro" id="IPR014710">
    <property type="entry name" value="RmlC-like_jellyroll"/>
</dbReference>
<dbReference type="GO" id="GO:0005952">
    <property type="term" value="C:cAMP-dependent protein kinase complex"/>
    <property type="evidence" value="ECO:0007669"/>
    <property type="project" value="InterPro"/>
</dbReference>
<feature type="domain" description="Cyclic nucleotide-binding" evidence="3">
    <location>
        <begin position="209"/>
        <end position="324"/>
    </location>
</feature>
<evidence type="ECO:0000259" key="3">
    <source>
        <dbReference type="PROSITE" id="PS50042"/>
    </source>
</evidence>
<dbReference type="PANTHER" id="PTHR11635">
    <property type="entry name" value="CAMP-DEPENDENT PROTEIN KINASE REGULATORY CHAIN"/>
    <property type="match status" value="1"/>
</dbReference>
<gene>
    <name evidence="4" type="ORF">GN244_ATG11215</name>
</gene>
<dbReference type="GO" id="GO:0030552">
    <property type="term" value="F:cAMP binding"/>
    <property type="evidence" value="ECO:0007669"/>
    <property type="project" value="TreeGrafter"/>
</dbReference>
<dbReference type="FunFam" id="2.60.120.10:FF:000133">
    <property type="entry name" value="Camp-dependent protein kinase type i regulatory subunit-like"/>
    <property type="match status" value="1"/>
</dbReference>
<dbReference type="InterPro" id="IPR018488">
    <property type="entry name" value="cNMP-bd_CS"/>
</dbReference>
<dbReference type="Gene3D" id="2.60.120.10">
    <property type="entry name" value="Jelly Rolls"/>
    <property type="match status" value="2"/>
</dbReference>
<dbReference type="CDD" id="cd22981">
    <property type="entry name" value="DD_TbAK-like"/>
    <property type="match status" value="1"/>
</dbReference>
<feature type="compositionally biased region" description="Polar residues" evidence="2">
    <location>
        <begin position="23"/>
        <end position="35"/>
    </location>
</feature>
<evidence type="ECO:0000313" key="5">
    <source>
        <dbReference type="Proteomes" id="UP000602510"/>
    </source>
</evidence>
<dbReference type="InterPro" id="IPR018490">
    <property type="entry name" value="cNMP-bd_dom_sf"/>
</dbReference>
<reference evidence="4" key="1">
    <citation type="submission" date="2020-04" db="EMBL/GenBank/DDBJ databases">
        <title>Hybrid Assembly of Korean Phytophthora infestans isolates.</title>
        <authorList>
            <person name="Prokchorchik M."/>
            <person name="Lee Y."/>
            <person name="Seo J."/>
            <person name="Cho J.-H."/>
            <person name="Park Y.-E."/>
            <person name="Jang D.-C."/>
            <person name="Im J.-S."/>
            <person name="Choi J.-G."/>
            <person name="Park H.-J."/>
            <person name="Lee G.-B."/>
            <person name="Lee Y.-G."/>
            <person name="Hong S.-Y."/>
            <person name="Cho K."/>
            <person name="Sohn K.H."/>
        </authorList>
    </citation>
    <scope>NUCLEOTIDE SEQUENCE</scope>
    <source>
        <strain evidence="4">KR_1_A1</strain>
    </source>
</reference>
<proteinExistence type="predicted"/>
<keyword evidence="5" id="KW-1185">Reference proteome</keyword>
<dbReference type="AlphaFoldDB" id="A0A833T438"/>
<dbReference type="PROSITE" id="PS50042">
    <property type="entry name" value="CNMP_BINDING_3"/>
    <property type="match status" value="2"/>
</dbReference>
<dbReference type="CDD" id="cd00038">
    <property type="entry name" value="CAP_ED"/>
    <property type="match status" value="2"/>
</dbReference>
<dbReference type="GO" id="GO:0004862">
    <property type="term" value="F:cAMP-dependent protein kinase inhibitor activity"/>
    <property type="evidence" value="ECO:0007669"/>
    <property type="project" value="TreeGrafter"/>
</dbReference>
<accession>A0A833T438</accession>
<dbReference type="InterPro" id="IPR000595">
    <property type="entry name" value="cNMP-bd_dom"/>
</dbReference>
<evidence type="ECO:0000256" key="2">
    <source>
        <dbReference type="SAM" id="MobiDB-lite"/>
    </source>
</evidence>
<dbReference type="Pfam" id="PF00027">
    <property type="entry name" value="cNMP_binding"/>
    <property type="match status" value="2"/>
</dbReference>
<sequence length="453" mass="50108">MIVICSASVAAVSSILERKSRDASQPGSQFSSEPSQHAGERTGLVHYQIQTLTAPKAETMTDAEGVQQELQDYLHKKGINTLFINLVESLLLAKPENPILHIIQYLHTNYPEEATPRHKPGAKDVNPASPRSQYHSDDSESEDEDEGGDAVGEIAASVPPPKIMAKGRRTSVSAETIDPLSARQFERVVHPKSAEEREGIGRMVAENILFKSLDEKQHDIVLDAMFPKEFEPGDIIIKQGDDGDNFYILESGVCEVYKDGVLVQTCTEAMSFGELALMYNAPRAATVKAVQHSKAWALDRQTFKFIIMETTLKKREAHKGFIERVPLLESLSEYERLTVADALKTETFSDGEVIITQGDDGNLFYIIEEGVAVCTKQLSPADPPEEMGELTSGAYFGEIALLTTRPRQATVTAKGKVKCLILDRKTFKRVMGPLEDILKRNIDKYNSVIANNI</sequence>
<dbReference type="PROSITE" id="PS00888">
    <property type="entry name" value="CNMP_BINDING_1"/>
    <property type="match status" value="2"/>
</dbReference>
<dbReference type="GO" id="GO:0034236">
    <property type="term" value="F:protein kinase A catalytic subunit binding"/>
    <property type="evidence" value="ECO:0007669"/>
    <property type="project" value="TreeGrafter"/>
</dbReference>
<dbReference type="GO" id="GO:0005829">
    <property type="term" value="C:cytosol"/>
    <property type="evidence" value="ECO:0007669"/>
    <property type="project" value="TreeGrafter"/>
</dbReference>
<comment type="caution">
    <text evidence="4">The sequence shown here is derived from an EMBL/GenBank/DDBJ whole genome shotgun (WGS) entry which is preliminary data.</text>
</comment>
<name>A0A833T438_PHYIN</name>
<dbReference type="EMBL" id="WSZM01000264">
    <property type="protein sequence ID" value="KAF4036509.1"/>
    <property type="molecule type" value="Genomic_DNA"/>
</dbReference>
<dbReference type="FunFam" id="2.60.120.10:FF:000120">
    <property type="entry name" value="cAMP-dependent protein kinase regulatory subunit"/>
    <property type="match status" value="1"/>
</dbReference>